<feature type="region of interest" description="Disordered" evidence="1">
    <location>
        <begin position="1"/>
        <end position="38"/>
    </location>
</feature>
<name>A0A7H8XKC9_9ACTN</name>
<accession>A0A7H8XKC9</accession>
<dbReference type="PROSITE" id="PS50943">
    <property type="entry name" value="HTH_CROC1"/>
    <property type="match status" value="1"/>
</dbReference>
<evidence type="ECO:0000259" key="2">
    <source>
        <dbReference type="PROSITE" id="PS50943"/>
    </source>
</evidence>
<evidence type="ECO:0000313" key="4">
    <source>
        <dbReference type="Proteomes" id="UP000509335"/>
    </source>
</evidence>
<reference evidence="3 4" key="1">
    <citation type="submission" date="2020-07" db="EMBL/GenBank/DDBJ databases">
        <title>A bifunctional nitrone conjugated secondary metabolite targeting the ribosome.</title>
        <authorList>
            <person name="Limbrick E.M."/>
            <person name="Graf M."/>
            <person name="Derewacz D.K."/>
            <person name="Nguyen F."/>
            <person name="Spraggins J.M."/>
            <person name="Wieland M."/>
            <person name="Ynigez-Gutierrez A.E."/>
            <person name="Reisman B.J."/>
            <person name="Zinshteyn B."/>
            <person name="McCulloch K."/>
            <person name="Iverson T.M."/>
            <person name="Green R."/>
            <person name="Wilson D.N."/>
            <person name="Bachmann B.O."/>
        </authorList>
    </citation>
    <scope>NUCLEOTIDE SEQUENCE [LARGE SCALE GENOMIC DNA]</scope>
    <source>
        <strain evidence="4">aurantiaca</strain>
    </source>
</reference>
<dbReference type="InterPro" id="IPR001387">
    <property type="entry name" value="Cro/C1-type_HTH"/>
</dbReference>
<dbReference type="AlphaFoldDB" id="A0A7H8XKC9"/>
<dbReference type="SUPFAM" id="SSF47413">
    <property type="entry name" value="lambda repressor-like DNA-binding domains"/>
    <property type="match status" value="1"/>
</dbReference>
<gene>
    <name evidence="3" type="ORF">HXZ27_08875</name>
</gene>
<dbReference type="InterPro" id="IPR011990">
    <property type="entry name" value="TPR-like_helical_dom_sf"/>
</dbReference>
<dbReference type="KEGG" id="mcab:HXZ27_08875"/>
<feature type="compositionally biased region" description="Basic residues" evidence="1">
    <location>
        <begin position="25"/>
        <end position="38"/>
    </location>
</feature>
<proteinExistence type="predicted"/>
<dbReference type="GO" id="GO:0003677">
    <property type="term" value="F:DNA binding"/>
    <property type="evidence" value="ECO:0007669"/>
    <property type="project" value="InterPro"/>
</dbReference>
<evidence type="ECO:0000313" key="3">
    <source>
        <dbReference type="EMBL" id="QLD24312.1"/>
    </source>
</evidence>
<dbReference type="EMBL" id="CP058322">
    <property type="protein sequence ID" value="QLD24312.1"/>
    <property type="molecule type" value="Genomic_DNA"/>
</dbReference>
<protein>
    <submittedName>
        <fullName evidence="3">Helix-turn-helix transcriptional regulator</fullName>
    </submittedName>
</protein>
<dbReference type="Pfam" id="PF13560">
    <property type="entry name" value="HTH_31"/>
    <property type="match status" value="1"/>
</dbReference>
<feature type="domain" description="HTH cro/C1-type" evidence="2">
    <location>
        <begin position="59"/>
        <end position="114"/>
    </location>
</feature>
<sequence>MSRRPAGVSGWRRRSGRRPGGAFSRRPRRSGYRWRRRPGRCRTGGGVVAGDELPAGRRVAQWRVRRGMTQQMLADRLGRSKSWVDKVERGVRALDKVSTFRDIAVVLRVDASVLLGRDVEPAEVTERVAGVERIRAALSTYDIVLGAGTARGVGSPADRLAQDVTHAWITFQHARYPQVVALVPGLLAAAQRARAEAPEPGRAVLVEAYRVTASLLVKLGEGELAWLAADRAVAAAAGDPVLVAAACVQLGQALRATGRARAARSVTMAAAYRIAPPDPDDGVPAELSLCGTLLVQAALAAARDGDHRSVADLLDEAGDLAARVGDGHEHHATAFGPTVVDVARAAAAVELGAARDAVAWHEKAVRRNAWRWLPPEHRAAHLLDAAWAYLRTGDPRGAGRVLLDAERTAPAELRHRPAARQVIAQATRTPHAPATLVQLALSLGVT</sequence>
<organism evidence="3 4">
    <name type="scientific">Micromonospora carbonacea</name>
    <dbReference type="NCBI Taxonomy" id="47853"/>
    <lineage>
        <taxon>Bacteria</taxon>
        <taxon>Bacillati</taxon>
        <taxon>Actinomycetota</taxon>
        <taxon>Actinomycetes</taxon>
        <taxon>Micromonosporales</taxon>
        <taxon>Micromonosporaceae</taxon>
        <taxon>Micromonospora</taxon>
    </lineage>
</organism>
<dbReference type="Proteomes" id="UP000509335">
    <property type="component" value="Chromosome"/>
</dbReference>
<dbReference type="Gene3D" id="1.10.260.40">
    <property type="entry name" value="lambda repressor-like DNA-binding domains"/>
    <property type="match status" value="1"/>
</dbReference>
<evidence type="ECO:0000256" key="1">
    <source>
        <dbReference type="SAM" id="MobiDB-lite"/>
    </source>
</evidence>
<dbReference type="CDD" id="cd00093">
    <property type="entry name" value="HTH_XRE"/>
    <property type="match status" value="1"/>
</dbReference>
<dbReference type="Gene3D" id="1.25.40.10">
    <property type="entry name" value="Tetratricopeptide repeat domain"/>
    <property type="match status" value="1"/>
</dbReference>
<dbReference type="InterPro" id="IPR010982">
    <property type="entry name" value="Lambda_DNA-bd_dom_sf"/>
</dbReference>
<dbReference type="SMART" id="SM00530">
    <property type="entry name" value="HTH_XRE"/>
    <property type="match status" value="1"/>
</dbReference>